<dbReference type="InterPro" id="IPR012347">
    <property type="entry name" value="Ferritin-like"/>
</dbReference>
<dbReference type="InterPro" id="IPR012851">
    <property type="entry name" value="Spore_coat_CotF-like"/>
</dbReference>
<proteinExistence type="predicted"/>
<protein>
    <submittedName>
        <fullName evidence="1">Coat F domain-containing protein</fullName>
    </submittedName>
</protein>
<dbReference type="EMBL" id="OBDZ01000025">
    <property type="protein sequence ID" value="SNY39368.1"/>
    <property type="molecule type" value="Genomic_DNA"/>
</dbReference>
<accession>A0A285HUG6</accession>
<evidence type="ECO:0000313" key="1">
    <source>
        <dbReference type="EMBL" id="SNY39368.1"/>
    </source>
</evidence>
<dbReference type="RefSeq" id="WP_097018871.1">
    <property type="nucleotide sequence ID" value="NZ_OBDZ01000025.1"/>
</dbReference>
<keyword evidence="2" id="KW-1185">Reference proteome</keyword>
<dbReference type="AlphaFoldDB" id="A0A285HUG6"/>
<reference evidence="2" key="1">
    <citation type="submission" date="2017-09" db="EMBL/GenBank/DDBJ databases">
        <authorList>
            <person name="Varghese N."/>
            <person name="Submissions S."/>
        </authorList>
    </citation>
    <scope>NUCLEOTIDE SEQUENCE [LARGE SCALE GENOMIC DNA]</scope>
    <source>
        <strain evidence="2">MSL47</strain>
    </source>
</reference>
<organism evidence="1 2">
    <name type="scientific">Orenia metallireducens</name>
    <dbReference type="NCBI Taxonomy" id="1413210"/>
    <lineage>
        <taxon>Bacteria</taxon>
        <taxon>Bacillati</taxon>
        <taxon>Bacillota</taxon>
        <taxon>Clostridia</taxon>
        <taxon>Halanaerobiales</taxon>
        <taxon>Halobacteroidaceae</taxon>
        <taxon>Orenia</taxon>
    </lineage>
</organism>
<name>A0A285HUG6_9FIRM</name>
<gene>
    <name evidence="1" type="ORF">SAMN06265827_12514</name>
</gene>
<dbReference type="Proteomes" id="UP000219573">
    <property type="component" value="Unassembled WGS sequence"/>
</dbReference>
<sequence length="96" mass="11106">MNLKDKDMAKDMLLMSRQMIQGYSMAEIEAANQPLRQVFQGLHGDVAEIHTRIFNLMESNGWYKIPVAGQNEIESEIINWEQKSLKDPELAEKKLQ</sequence>
<dbReference type="Gene3D" id="1.20.1260.10">
    <property type="match status" value="1"/>
</dbReference>
<evidence type="ECO:0000313" key="2">
    <source>
        <dbReference type="Proteomes" id="UP000219573"/>
    </source>
</evidence>
<dbReference type="Pfam" id="PF07875">
    <property type="entry name" value="Coat_F"/>
    <property type="match status" value="1"/>
</dbReference>
<dbReference type="OrthoDB" id="1685263at2"/>